<accession>A0A1B0GKI7</accession>
<dbReference type="InterPro" id="IPR036259">
    <property type="entry name" value="MFS_trans_sf"/>
</dbReference>
<feature type="transmembrane region" description="Helical" evidence="6">
    <location>
        <begin position="332"/>
        <end position="357"/>
    </location>
</feature>
<reference evidence="7" key="2">
    <citation type="journal article" date="2020" name="BMC">
        <title>Leishmania infection induces a limited differential gene expression in the sand fly midgut.</title>
        <authorList>
            <person name="Coutinho-Abreu I.V."/>
            <person name="Serafim T.D."/>
            <person name="Meneses C."/>
            <person name="Kamhawi S."/>
            <person name="Oliveira F."/>
            <person name="Valenzuela J.G."/>
        </authorList>
    </citation>
    <scope>NUCLEOTIDE SEQUENCE</scope>
    <source>
        <strain evidence="7">Jacobina</strain>
        <tissue evidence="7">Midgut</tissue>
    </source>
</reference>
<dbReference type="GO" id="GO:0016020">
    <property type="term" value="C:membrane"/>
    <property type="evidence" value="ECO:0007669"/>
    <property type="project" value="UniProtKB-SubCell"/>
</dbReference>
<feature type="transmembrane region" description="Helical" evidence="6">
    <location>
        <begin position="194"/>
        <end position="214"/>
    </location>
</feature>
<dbReference type="VEuPathDB" id="VectorBase:LLOJ008547"/>
<evidence type="ECO:0000313" key="9">
    <source>
        <dbReference type="Proteomes" id="UP000092461"/>
    </source>
</evidence>
<feature type="transmembrane region" description="Helical" evidence="6">
    <location>
        <begin position="397"/>
        <end position="416"/>
    </location>
</feature>
<dbReference type="EMBL" id="AJWK01028970">
    <property type="status" value="NOT_ANNOTATED_CDS"/>
    <property type="molecule type" value="Genomic_DNA"/>
</dbReference>
<dbReference type="PANTHER" id="PTHR10924">
    <property type="entry name" value="MAJOR FACILITATOR SUPERFAMILY PROTEIN-RELATED"/>
    <property type="match status" value="1"/>
</dbReference>
<dbReference type="PANTHER" id="PTHR10924:SF4">
    <property type="entry name" value="GH15861P"/>
    <property type="match status" value="1"/>
</dbReference>
<evidence type="ECO:0000256" key="2">
    <source>
        <dbReference type="ARBA" id="ARBA00022692"/>
    </source>
</evidence>
<dbReference type="EMBL" id="GITU01006538">
    <property type="protein sequence ID" value="MBC1175241.1"/>
    <property type="molecule type" value="Transcribed_RNA"/>
</dbReference>
<evidence type="ECO:0000256" key="6">
    <source>
        <dbReference type="SAM" id="Phobius"/>
    </source>
</evidence>
<dbReference type="InterPro" id="IPR049680">
    <property type="entry name" value="FLVCR1-2_SLC49-like"/>
</dbReference>
<dbReference type="EMBL" id="AJWK01028968">
    <property type="status" value="NOT_ANNOTATED_CDS"/>
    <property type="molecule type" value="Genomic_DNA"/>
</dbReference>
<dbReference type="CDD" id="cd17398">
    <property type="entry name" value="MFS_FLVCR_like"/>
    <property type="match status" value="1"/>
</dbReference>
<evidence type="ECO:0000256" key="1">
    <source>
        <dbReference type="ARBA" id="ARBA00004141"/>
    </source>
</evidence>
<feature type="transmembrane region" description="Helical" evidence="6">
    <location>
        <begin position="55"/>
        <end position="78"/>
    </location>
</feature>
<feature type="transmembrane region" description="Helical" evidence="6">
    <location>
        <begin position="369"/>
        <end position="391"/>
    </location>
</feature>
<keyword evidence="3 6" id="KW-1133">Transmembrane helix</keyword>
<dbReference type="InterPro" id="IPR011701">
    <property type="entry name" value="MFS"/>
</dbReference>
<keyword evidence="2 6" id="KW-0812">Transmembrane</keyword>
<comment type="subcellular location">
    <subcellularLocation>
        <location evidence="1">Membrane</location>
        <topology evidence="1">Multi-pass membrane protein</topology>
    </subcellularLocation>
</comment>
<feature type="compositionally biased region" description="Polar residues" evidence="5">
    <location>
        <begin position="8"/>
        <end position="25"/>
    </location>
</feature>
<dbReference type="EMBL" id="AJWK01028967">
    <property type="status" value="NOT_ANNOTATED_CDS"/>
    <property type="molecule type" value="Genomic_DNA"/>
</dbReference>
<proteinExistence type="predicted"/>
<keyword evidence="4 6" id="KW-0472">Membrane</keyword>
<feature type="region of interest" description="Disordered" evidence="5">
    <location>
        <begin position="1"/>
        <end position="40"/>
    </location>
</feature>
<dbReference type="AlphaFoldDB" id="A0A1B0GKI7"/>
<reference evidence="9" key="1">
    <citation type="submission" date="2012-05" db="EMBL/GenBank/DDBJ databases">
        <title>Whole Genome Assembly of Lutzomyia longipalpis.</title>
        <authorList>
            <person name="Richards S."/>
            <person name="Qu C."/>
            <person name="Dillon R."/>
            <person name="Worley K."/>
            <person name="Scherer S."/>
            <person name="Batterton M."/>
            <person name="Taylor A."/>
            <person name="Hawes A."/>
            <person name="Hernandez B."/>
            <person name="Kovar C."/>
            <person name="Mandapat C."/>
            <person name="Pham C."/>
            <person name="Qu C."/>
            <person name="Jing C."/>
            <person name="Bess C."/>
            <person name="Bandaranaike D."/>
            <person name="Ngo D."/>
            <person name="Ongeri F."/>
            <person name="Arias F."/>
            <person name="Lara F."/>
            <person name="Weissenberger G."/>
            <person name="Kamau G."/>
            <person name="Han H."/>
            <person name="Shen H."/>
            <person name="Dinh H."/>
            <person name="Khalil I."/>
            <person name="Jones J."/>
            <person name="Shafer J."/>
            <person name="Jayaseelan J."/>
            <person name="Quiroz J."/>
            <person name="Blankenburg K."/>
            <person name="Nguyen L."/>
            <person name="Jackson L."/>
            <person name="Francisco L."/>
            <person name="Tang L.-Y."/>
            <person name="Pu L.-L."/>
            <person name="Perales L."/>
            <person name="Lorensuhewa L."/>
            <person name="Munidasa M."/>
            <person name="Coyle M."/>
            <person name="Taylor M."/>
            <person name="Puazo M."/>
            <person name="Firestine M."/>
            <person name="Scheel M."/>
            <person name="Javaid M."/>
            <person name="Wang M."/>
            <person name="Li M."/>
            <person name="Tabassum N."/>
            <person name="Saada N."/>
            <person name="Osuji N."/>
            <person name="Aqrawi P."/>
            <person name="Fu Q."/>
            <person name="Thornton R."/>
            <person name="Raj R."/>
            <person name="Goodspeed R."/>
            <person name="Mata R."/>
            <person name="Najjar R."/>
            <person name="Gubbala S."/>
            <person name="Lee S."/>
            <person name="Denson S."/>
            <person name="Patil S."/>
            <person name="Macmil S."/>
            <person name="Qi S."/>
            <person name="Matskevitch T."/>
            <person name="Palculict T."/>
            <person name="Mathew T."/>
            <person name="Vee V."/>
            <person name="Velamala V."/>
            <person name="Korchina V."/>
            <person name="Cai W."/>
            <person name="Liu W."/>
            <person name="Dai W."/>
            <person name="Zou X."/>
            <person name="Zhu Y."/>
            <person name="Zhang Y."/>
            <person name="Wu Y.-Q."/>
            <person name="Xin Y."/>
            <person name="Nazarath L."/>
            <person name="Kovar C."/>
            <person name="Han Y."/>
            <person name="Muzny D."/>
            <person name="Gibbs R."/>
        </authorList>
    </citation>
    <scope>NUCLEOTIDE SEQUENCE [LARGE SCALE GENOMIC DNA]</scope>
    <source>
        <strain evidence="9">Jacobina</strain>
    </source>
</reference>
<dbReference type="EMBL" id="AJWK01028969">
    <property type="status" value="NOT_ANNOTATED_CDS"/>
    <property type="molecule type" value="Genomic_DNA"/>
</dbReference>
<dbReference type="EMBL" id="AJWK01028971">
    <property type="status" value="NOT_ANNOTATED_CDS"/>
    <property type="molecule type" value="Genomic_DNA"/>
</dbReference>
<dbReference type="GO" id="GO:0020037">
    <property type="term" value="F:heme binding"/>
    <property type="evidence" value="ECO:0007669"/>
    <property type="project" value="TreeGrafter"/>
</dbReference>
<keyword evidence="9" id="KW-1185">Reference proteome</keyword>
<dbReference type="Pfam" id="PF07690">
    <property type="entry name" value="MFS_1"/>
    <property type="match status" value="1"/>
</dbReference>
<dbReference type="VEuPathDB" id="VectorBase:LLONM1_000884"/>
<evidence type="ECO:0000256" key="4">
    <source>
        <dbReference type="ARBA" id="ARBA00023136"/>
    </source>
</evidence>
<name>A0A1B0GKI7_LUTLO</name>
<feature type="transmembrane region" description="Helical" evidence="6">
    <location>
        <begin position="276"/>
        <end position="297"/>
    </location>
</feature>
<dbReference type="GO" id="GO:0015232">
    <property type="term" value="F:heme transmembrane transporter activity"/>
    <property type="evidence" value="ECO:0007669"/>
    <property type="project" value="TreeGrafter"/>
</dbReference>
<dbReference type="Gene3D" id="1.20.1250.20">
    <property type="entry name" value="MFS general substrate transporter like domains"/>
    <property type="match status" value="1"/>
</dbReference>
<feature type="transmembrane region" description="Helical" evidence="6">
    <location>
        <begin position="253"/>
        <end position="270"/>
    </location>
</feature>
<sequence length="417" mass="45607">MDLKHSNTMESTTSVETFVPNSKSTDLIKPPSASDDHLESQKPVSSEFRVYKRRWIVLAIFCLYSASNALQWIQYSIIANIIQRWFLDKMGLRIAAICGVLGTCLGAWIKVFSVHPDLFYVSFIGQSIVATSQVFILSLPARLAAVWFGPDQVSSACSIGVFGNQLGIAIGFVMPPILVRNHDDLDLVGRDIQFMFYLVAGFTSLLVILVLVFIRAKPPTPPSAAQEASMSRNPMQSSPFLHSIKRLMTNKNYILLLISYGVNIVLLHYPGHELDAGQIGLCIILLGMAGSVVSGIVLDKTHKFKETTLAVYALSMVCMWIYTFTLNSGYIWVVYLTSSLLGFFMTGYLPVGFEFAAELTFPEPEGTSAGILNAAAQVFGIIFTMGYAEILNSFGDIAANVTMATMLVVGTVVTAGN</sequence>
<dbReference type="Proteomes" id="UP000092461">
    <property type="component" value="Unassembled WGS sequence"/>
</dbReference>
<feature type="transmembrane region" description="Helical" evidence="6">
    <location>
        <begin position="90"/>
        <end position="112"/>
    </location>
</feature>
<dbReference type="GO" id="GO:0097037">
    <property type="term" value="P:heme export"/>
    <property type="evidence" value="ECO:0007669"/>
    <property type="project" value="TreeGrafter"/>
</dbReference>
<reference evidence="8" key="3">
    <citation type="submission" date="2020-05" db="UniProtKB">
        <authorList>
            <consortium name="EnsemblMetazoa"/>
        </authorList>
    </citation>
    <scope>IDENTIFICATION</scope>
    <source>
        <strain evidence="8">Jacobina</strain>
    </source>
</reference>
<feature type="transmembrane region" description="Helical" evidence="6">
    <location>
        <begin position="118"/>
        <end position="141"/>
    </location>
</feature>
<evidence type="ECO:0000256" key="3">
    <source>
        <dbReference type="ARBA" id="ARBA00022989"/>
    </source>
</evidence>
<evidence type="ECO:0000313" key="8">
    <source>
        <dbReference type="EnsemblMetazoa" id="LLOJ008547-PA"/>
    </source>
</evidence>
<organism evidence="8 9">
    <name type="scientific">Lutzomyia longipalpis</name>
    <name type="common">Sand fly</name>
    <dbReference type="NCBI Taxonomy" id="7200"/>
    <lineage>
        <taxon>Eukaryota</taxon>
        <taxon>Metazoa</taxon>
        <taxon>Ecdysozoa</taxon>
        <taxon>Arthropoda</taxon>
        <taxon>Hexapoda</taxon>
        <taxon>Insecta</taxon>
        <taxon>Pterygota</taxon>
        <taxon>Neoptera</taxon>
        <taxon>Endopterygota</taxon>
        <taxon>Diptera</taxon>
        <taxon>Nematocera</taxon>
        <taxon>Psychodoidea</taxon>
        <taxon>Psychodidae</taxon>
        <taxon>Lutzomyia</taxon>
        <taxon>Lutzomyia</taxon>
    </lineage>
</organism>
<dbReference type="SUPFAM" id="SSF103473">
    <property type="entry name" value="MFS general substrate transporter"/>
    <property type="match status" value="1"/>
</dbReference>
<evidence type="ECO:0000256" key="5">
    <source>
        <dbReference type="SAM" id="MobiDB-lite"/>
    </source>
</evidence>
<protein>
    <submittedName>
        <fullName evidence="7">Putative permease of the major facilitator superfamily protein</fullName>
    </submittedName>
</protein>
<dbReference type="EnsemblMetazoa" id="LLOJ008547-RA">
    <property type="protein sequence ID" value="LLOJ008547-PA"/>
    <property type="gene ID" value="LLOJ008547"/>
</dbReference>
<evidence type="ECO:0000313" key="7">
    <source>
        <dbReference type="EMBL" id="MBC1175241.1"/>
    </source>
</evidence>